<protein>
    <recommendedName>
        <fullName evidence="6">Type III secretion system protein SpaM</fullName>
    </recommendedName>
</protein>
<reference evidence="4 5" key="1">
    <citation type="submission" date="2016-09" db="EMBL/GenBank/DDBJ databases">
        <title>Chromobacterium muskegensis sp. nov., an insecticidal bacterium isolated from Sphagnum bogs.</title>
        <authorList>
            <person name="Sparks M.E."/>
            <person name="Blackburn M.B."/>
            <person name="Gundersen-Rindal D.E."/>
            <person name="Mitchell A."/>
            <person name="Farrar R."/>
            <person name="Kuhar D."/>
        </authorList>
    </citation>
    <scope>NUCLEOTIDE SEQUENCE [LARGE SCALE GENOMIC DNA]</scope>
    <source>
        <strain evidence="3 5">14B-1</strain>
        <strain evidence="2 4">37-2</strain>
    </source>
</reference>
<gene>
    <name evidence="3" type="ORF">BI344_16045</name>
    <name evidence="2" type="ORF">BI347_20025</name>
</gene>
<dbReference type="Pfam" id="PF02090">
    <property type="entry name" value="SPAM"/>
    <property type="match status" value="1"/>
</dbReference>
<evidence type="ECO:0008006" key="6">
    <source>
        <dbReference type="Google" id="ProtNLM"/>
    </source>
</evidence>
<dbReference type="OrthoDB" id="8590717at2"/>
<dbReference type="PRINTS" id="PR01227">
    <property type="entry name" value="SSPAMPROTEIN"/>
</dbReference>
<dbReference type="STRING" id="1903179.BI347_20025"/>
<evidence type="ECO:0000313" key="2">
    <source>
        <dbReference type="EMBL" id="OHX10800.1"/>
    </source>
</evidence>
<dbReference type="Proteomes" id="UP000180088">
    <property type="component" value="Unassembled WGS sequence"/>
</dbReference>
<feature type="coiled-coil region" evidence="1">
    <location>
        <begin position="75"/>
        <end position="144"/>
    </location>
</feature>
<comment type="caution">
    <text evidence="2">The sequence shown here is derived from an EMBL/GenBank/DDBJ whole genome shotgun (WGS) entry which is preliminary data.</text>
</comment>
<organism evidence="2 4">
    <name type="scientific">Chromobacterium sphagni</name>
    <dbReference type="NCBI Taxonomy" id="1903179"/>
    <lineage>
        <taxon>Bacteria</taxon>
        <taxon>Pseudomonadati</taxon>
        <taxon>Pseudomonadota</taxon>
        <taxon>Betaproteobacteria</taxon>
        <taxon>Neisseriales</taxon>
        <taxon>Chromobacteriaceae</taxon>
        <taxon>Chromobacterium</taxon>
    </lineage>
</organism>
<dbReference type="EMBL" id="MKCS01000003">
    <property type="protein sequence ID" value="OHX10800.1"/>
    <property type="molecule type" value="Genomic_DNA"/>
</dbReference>
<evidence type="ECO:0000313" key="4">
    <source>
        <dbReference type="Proteomes" id="UP000180088"/>
    </source>
</evidence>
<evidence type="ECO:0000313" key="3">
    <source>
        <dbReference type="EMBL" id="OHX19930.1"/>
    </source>
</evidence>
<dbReference type="Proteomes" id="UP000180280">
    <property type="component" value="Unassembled WGS sequence"/>
</dbReference>
<proteinExistence type="predicted"/>
<dbReference type="InterPro" id="IPR002954">
    <property type="entry name" value="Salm_SPAgM"/>
</dbReference>
<sequence length="151" mass="18203">MSLLVELRALLRRCQAEQRRHLSALAQLAREDRQLEGRQQDIRSQSQGLRQLLHAQRPGGTVLDRGQLFALQRKQAVLRRQLQNLDLQLTQAQEQRLQLEQRREQQAALHRQCLRKEDKYQRWAQSQRRRQRLLRLRLEETEQEEITTWQA</sequence>
<keyword evidence="1" id="KW-0175">Coiled coil</keyword>
<name>A0A1S1WUM5_9NEIS</name>
<accession>A0A1S1WUM5</accession>
<dbReference type="EMBL" id="MKCT01000022">
    <property type="protein sequence ID" value="OHX19930.1"/>
    <property type="molecule type" value="Genomic_DNA"/>
</dbReference>
<keyword evidence="5" id="KW-1185">Reference proteome</keyword>
<evidence type="ECO:0000256" key="1">
    <source>
        <dbReference type="SAM" id="Coils"/>
    </source>
</evidence>
<dbReference type="AlphaFoldDB" id="A0A1S1WUM5"/>
<evidence type="ECO:0000313" key="5">
    <source>
        <dbReference type="Proteomes" id="UP000180280"/>
    </source>
</evidence>
<dbReference type="RefSeq" id="WP_071113134.1">
    <property type="nucleotide sequence ID" value="NZ_MKCS01000003.1"/>
</dbReference>